<dbReference type="FunFam" id="3.40.350.10:FF:000003">
    <property type="entry name" value="Xaa-pro aminopeptidase P"/>
    <property type="match status" value="1"/>
</dbReference>
<evidence type="ECO:0000256" key="15">
    <source>
        <dbReference type="SAM" id="MobiDB-lite"/>
    </source>
</evidence>
<keyword evidence="9" id="KW-0479">Metal-binding</keyword>
<feature type="compositionally biased region" description="Basic and acidic residues" evidence="15">
    <location>
        <begin position="697"/>
        <end position="706"/>
    </location>
</feature>
<dbReference type="Proteomes" id="UP000184300">
    <property type="component" value="Unassembled WGS sequence"/>
</dbReference>
<dbReference type="InterPro" id="IPR000994">
    <property type="entry name" value="Pept_M24"/>
</dbReference>
<feature type="region of interest" description="Disordered" evidence="15">
    <location>
        <begin position="1519"/>
        <end position="1538"/>
    </location>
</feature>
<evidence type="ECO:0000259" key="20">
    <source>
        <dbReference type="Pfam" id="PF20652"/>
    </source>
</evidence>
<keyword evidence="11" id="KW-0482">Metalloprotease</keyword>
<dbReference type="Gene3D" id="3.90.230.10">
    <property type="entry name" value="Creatinase/methionine aminopeptidase superfamily"/>
    <property type="match status" value="1"/>
</dbReference>
<dbReference type="SUPFAM" id="SSF55920">
    <property type="entry name" value="Creatinase/aminopeptidase"/>
    <property type="match status" value="1"/>
</dbReference>
<protein>
    <recommendedName>
        <fullName evidence="6">Probable Xaa-Pro aminopeptidase P</fullName>
        <ecNumber evidence="5">3.4.11.9</ecNumber>
    </recommendedName>
    <alternativeName>
        <fullName evidence="13">Aminoacylproline aminopeptidase</fullName>
    </alternativeName>
    <alternativeName>
        <fullName evidence="14">Prolidase</fullName>
    </alternativeName>
</protein>
<evidence type="ECO:0000256" key="4">
    <source>
        <dbReference type="ARBA" id="ARBA00008766"/>
    </source>
</evidence>
<dbReference type="Pfam" id="PF20652">
    <property type="entry name" value="Sec8_C"/>
    <property type="match status" value="1"/>
</dbReference>
<dbReference type="Pfam" id="PF01321">
    <property type="entry name" value="Creatinase_N"/>
    <property type="match status" value="1"/>
</dbReference>
<dbReference type="RefSeq" id="XP_022396939.1">
    <property type="nucleotide sequence ID" value="XM_022549388.1"/>
</dbReference>
<evidence type="ECO:0000256" key="5">
    <source>
        <dbReference type="ARBA" id="ARBA00012574"/>
    </source>
</evidence>
<feature type="compositionally biased region" description="Basic and acidic residues" evidence="15">
    <location>
        <begin position="653"/>
        <end position="663"/>
    </location>
</feature>
<dbReference type="InterPro" id="IPR000587">
    <property type="entry name" value="Creatinase_N"/>
</dbReference>
<dbReference type="CDD" id="cd01085">
    <property type="entry name" value="APP"/>
    <property type="match status" value="1"/>
</dbReference>
<dbReference type="GO" id="GO:0046872">
    <property type="term" value="F:metal ion binding"/>
    <property type="evidence" value="ECO:0007669"/>
    <property type="project" value="UniProtKB-KW"/>
</dbReference>
<comment type="similarity">
    <text evidence="4">Belongs to the peptidase M24B family.</text>
</comment>
<dbReference type="PANTHER" id="PTHR43763:SF6">
    <property type="entry name" value="XAA-PRO AMINOPEPTIDASE 1"/>
    <property type="match status" value="1"/>
</dbReference>
<evidence type="ECO:0000259" key="19">
    <source>
        <dbReference type="Pfam" id="PF16188"/>
    </source>
</evidence>
<dbReference type="EMBL" id="KV878912">
    <property type="protein sequence ID" value="OJJ80241.1"/>
    <property type="molecule type" value="Genomic_DNA"/>
</dbReference>
<dbReference type="InterPro" id="IPR048630">
    <property type="entry name" value="Sec8_M"/>
</dbReference>
<evidence type="ECO:0000256" key="14">
    <source>
        <dbReference type="ARBA" id="ARBA00032413"/>
    </source>
</evidence>
<dbReference type="GeneID" id="34465648"/>
<dbReference type="Pfam" id="PF16189">
    <property type="entry name" value="Creatinase_N_2"/>
    <property type="match status" value="1"/>
</dbReference>
<keyword evidence="7" id="KW-0031">Aminopeptidase</keyword>
<evidence type="ECO:0000256" key="11">
    <source>
        <dbReference type="ARBA" id="ARBA00023049"/>
    </source>
</evidence>
<dbReference type="EC" id="3.4.11.9" evidence="5"/>
<feature type="region of interest" description="Disordered" evidence="15">
    <location>
        <begin position="632"/>
        <end position="714"/>
    </location>
</feature>
<dbReference type="Pfam" id="PF00557">
    <property type="entry name" value="Peptidase_M24"/>
    <property type="match status" value="1"/>
</dbReference>
<evidence type="ECO:0000256" key="12">
    <source>
        <dbReference type="ARBA" id="ARBA00023211"/>
    </source>
</evidence>
<proteinExistence type="inferred from homology"/>
<organism evidence="21 22">
    <name type="scientific">Aspergillus glaucus CBS 516.65</name>
    <dbReference type="NCBI Taxonomy" id="1160497"/>
    <lineage>
        <taxon>Eukaryota</taxon>
        <taxon>Fungi</taxon>
        <taxon>Dikarya</taxon>
        <taxon>Ascomycota</taxon>
        <taxon>Pezizomycotina</taxon>
        <taxon>Eurotiomycetes</taxon>
        <taxon>Eurotiomycetidae</taxon>
        <taxon>Eurotiales</taxon>
        <taxon>Aspergillaceae</taxon>
        <taxon>Aspergillus</taxon>
        <taxon>Aspergillus subgen. Aspergillus</taxon>
    </lineage>
</organism>
<dbReference type="GO" id="GO:0006904">
    <property type="term" value="P:vesicle docking involved in exocytosis"/>
    <property type="evidence" value="ECO:0007669"/>
    <property type="project" value="InterPro"/>
</dbReference>
<dbReference type="Pfam" id="PF04048">
    <property type="entry name" value="Sec8_N"/>
    <property type="match status" value="1"/>
</dbReference>
<dbReference type="Pfam" id="PF16188">
    <property type="entry name" value="Peptidase_M24_C"/>
    <property type="match status" value="1"/>
</dbReference>
<dbReference type="InterPro" id="IPR050422">
    <property type="entry name" value="X-Pro_aminopeptidase_P"/>
</dbReference>
<comment type="catalytic activity">
    <reaction evidence="1">
        <text>Release of any N-terminal amino acid, including proline, that is linked to proline, even from a dipeptide or tripeptide.</text>
        <dbReference type="EC" id="3.4.11.9"/>
    </reaction>
</comment>
<dbReference type="Gene3D" id="3.40.350.10">
    <property type="entry name" value="Creatinase/prolidase N-terminal domain"/>
    <property type="match status" value="2"/>
</dbReference>
<accession>A0A1L9V8L6</accession>
<evidence type="ECO:0000256" key="9">
    <source>
        <dbReference type="ARBA" id="ARBA00022723"/>
    </source>
</evidence>
<evidence type="ECO:0000313" key="21">
    <source>
        <dbReference type="EMBL" id="OJJ80241.1"/>
    </source>
</evidence>
<comment type="cofactor">
    <cofactor evidence="2">
        <name>Mn(2+)</name>
        <dbReference type="ChEBI" id="CHEBI:29035"/>
    </cofactor>
</comment>
<dbReference type="FunFam" id="3.90.230.10:FF:000007">
    <property type="entry name" value="Xaa-Pro aminopeptidase P"/>
    <property type="match status" value="1"/>
</dbReference>
<evidence type="ECO:0000256" key="6">
    <source>
        <dbReference type="ARBA" id="ARBA00020658"/>
    </source>
</evidence>
<feature type="domain" description="Creatinase N-terminal" evidence="17">
    <location>
        <begin position="9"/>
        <end position="142"/>
    </location>
</feature>
<keyword evidence="8" id="KW-0645">Protease</keyword>
<reference evidence="22" key="1">
    <citation type="journal article" date="2017" name="Genome Biol.">
        <title>Comparative genomics reveals high biological diversity and specific adaptations in the industrially and medically important fungal genus Aspergillus.</title>
        <authorList>
            <person name="de Vries R.P."/>
            <person name="Riley R."/>
            <person name="Wiebenga A."/>
            <person name="Aguilar-Osorio G."/>
            <person name="Amillis S."/>
            <person name="Uchima C.A."/>
            <person name="Anderluh G."/>
            <person name="Asadollahi M."/>
            <person name="Askin M."/>
            <person name="Barry K."/>
            <person name="Battaglia E."/>
            <person name="Bayram O."/>
            <person name="Benocci T."/>
            <person name="Braus-Stromeyer S.A."/>
            <person name="Caldana C."/>
            <person name="Canovas D."/>
            <person name="Cerqueira G.C."/>
            <person name="Chen F."/>
            <person name="Chen W."/>
            <person name="Choi C."/>
            <person name="Clum A."/>
            <person name="Dos Santos R.A."/>
            <person name="Damasio A.R."/>
            <person name="Diallinas G."/>
            <person name="Emri T."/>
            <person name="Fekete E."/>
            <person name="Flipphi M."/>
            <person name="Freyberg S."/>
            <person name="Gallo A."/>
            <person name="Gournas C."/>
            <person name="Habgood R."/>
            <person name="Hainaut M."/>
            <person name="Harispe M.L."/>
            <person name="Henrissat B."/>
            <person name="Hilden K.S."/>
            <person name="Hope R."/>
            <person name="Hossain A."/>
            <person name="Karabika E."/>
            <person name="Karaffa L."/>
            <person name="Karanyi Z."/>
            <person name="Krasevec N."/>
            <person name="Kuo A."/>
            <person name="Kusch H."/>
            <person name="LaButti K."/>
            <person name="Lagendijk E.L."/>
            <person name="Lapidus A."/>
            <person name="Levasseur A."/>
            <person name="Lindquist E."/>
            <person name="Lipzen A."/>
            <person name="Logrieco A.F."/>
            <person name="MacCabe A."/>
            <person name="Maekelae M.R."/>
            <person name="Malavazi I."/>
            <person name="Melin P."/>
            <person name="Meyer V."/>
            <person name="Mielnichuk N."/>
            <person name="Miskei M."/>
            <person name="Molnar A.P."/>
            <person name="Mule G."/>
            <person name="Ngan C.Y."/>
            <person name="Orejas M."/>
            <person name="Orosz E."/>
            <person name="Ouedraogo J.P."/>
            <person name="Overkamp K.M."/>
            <person name="Park H.-S."/>
            <person name="Perrone G."/>
            <person name="Piumi F."/>
            <person name="Punt P.J."/>
            <person name="Ram A.F."/>
            <person name="Ramon A."/>
            <person name="Rauscher S."/>
            <person name="Record E."/>
            <person name="Riano-Pachon D.M."/>
            <person name="Robert V."/>
            <person name="Roehrig J."/>
            <person name="Ruller R."/>
            <person name="Salamov A."/>
            <person name="Salih N.S."/>
            <person name="Samson R.A."/>
            <person name="Sandor E."/>
            <person name="Sanguinetti M."/>
            <person name="Schuetze T."/>
            <person name="Sepcic K."/>
            <person name="Shelest E."/>
            <person name="Sherlock G."/>
            <person name="Sophianopoulou V."/>
            <person name="Squina F.M."/>
            <person name="Sun H."/>
            <person name="Susca A."/>
            <person name="Todd R.B."/>
            <person name="Tsang A."/>
            <person name="Unkles S.E."/>
            <person name="van de Wiele N."/>
            <person name="van Rossen-Uffink D."/>
            <person name="Oliveira J.V."/>
            <person name="Vesth T.C."/>
            <person name="Visser J."/>
            <person name="Yu J.-H."/>
            <person name="Zhou M."/>
            <person name="Andersen M.R."/>
            <person name="Archer D.B."/>
            <person name="Baker S.E."/>
            <person name="Benoit I."/>
            <person name="Brakhage A.A."/>
            <person name="Braus G.H."/>
            <person name="Fischer R."/>
            <person name="Frisvad J.C."/>
            <person name="Goldman G.H."/>
            <person name="Houbraken J."/>
            <person name="Oakley B."/>
            <person name="Pocsi I."/>
            <person name="Scazzocchio C."/>
            <person name="Seiboth B."/>
            <person name="vanKuyk P.A."/>
            <person name="Wortman J."/>
            <person name="Dyer P.S."/>
            <person name="Grigoriev I.V."/>
        </authorList>
    </citation>
    <scope>NUCLEOTIDE SEQUENCE [LARGE SCALE GENOMIC DNA]</scope>
    <source>
        <strain evidence="22">CBS 516.65</strain>
    </source>
</reference>
<dbReference type="OrthoDB" id="272977at2759"/>
<dbReference type="InterPro" id="IPR032416">
    <property type="entry name" value="Peptidase_M24_C"/>
</dbReference>
<feature type="domain" description="Exocyst complex component Sec8 N-terminal" evidence="18">
    <location>
        <begin position="715"/>
        <end position="854"/>
    </location>
</feature>
<feature type="compositionally biased region" description="Polar residues" evidence="15">
    <location>
        <begin position="1430"/>
        <end position="1439"/>
    </location>
</feature>
<keyword evidence="22" id="KW-1185">Reference proteome</keyword>
<dbReference type="InterPro" id="IPR033740">
    <property type="entry name" value="Pept_M24B"/>
</dbReference>
<dbReference type="GO" id="GO:0006508">
    <property type="term" value="P:proteolysis"/>
    <property type="evidence" value="ECO:0007669"/>
    <property type="project" value="UniProtKB-KW"/>
</dbReference>
<sequence length="1757" mass="194741">MGPVDTSERLSKLRQLMREHKVDVYIVPSEDSHQSEYIAPCDARREFISGFSGSAGTALVSMTKAALSTDGRYFNQASKQLDQNWALLKRGVENVPTWQEWTTEQAEGGKAVGVDPALFTASDARKLAETLEKNGSSLVGIQQNLVDLVWSKDRPAAPRELVKVHPLKYAGKSFQEKIGDLRKELENKKKAGFVISLLDEIAWLFNLRGNDIPYNPVFFAYAIVTPTTAELYIDDDKLTPEVKAHLGQDVIIKPYDSIFADAKALSESRKQAVGEEGAKFLLSNKASWALSLNLGGEEQVEEIRSPISDSKAVKNETELNGMRTCHVRDGAALTEYFAWLENELINKKSTLDEVDAADKLEQTRAKHDLFVGLSFDTISSTGANAAVIHYKPEKGACSIIDPNAVYLCDSGAQYLDGTTDVTRTYHFGTPTALEKKAFTLVLKGLIGIDSAVFPKGTSGFALDVLARQFLWKEGLDYLHGTGHGVGSYLNVHEGPMGIGSRVQYTEVPIASGNVISDEPGFYEDGKFGIRIENIIMAREVQTNHNFGDKTWLGFEHVTMTPIDNNLIEPSLLSDVEIEWVNNVERSARFVMSGRSGFANGYGYSDAGGYDRSDGGYSNLGANGFGSSRSGGYGGFGYESPQQPSILPPTQSPERLRERMDRGRQPPSSSRSRTREGDMLHPTRDGRSPGDASSYSGKSRERGRSEVSDAPGTQAVEDVLRSIQREWDFMSSDDCVPVQVALSLMDTSTLGKADREPDFLDMHDRIQKTLKSIVNEHHQGFNSSIGTYHKIQSNLQSSQGRVRTLRSALDEAKAGLLSTKPELKGLATSSQKYDDIIQLFNQIQEIQSLPEKLESRISDKRFLAAVEVLHDAFRLLRRSELENIGALGDIRAYFSNQEISLTDILVEELHDHLYLKSPYCSDRWKPPAPDNDGSGNPHAWTGNGSWERPVFGFLAKLDASSPLVEDASRNPEADTFQYIRLLIEALNKMGNLDIAVNQIEQRLPVELFTVVDKTNAEIDTRYPSSPGGFAQENTTDSPTEAIEKRGHVLAEYLWTLYSKFEAIAEGHRVLHDVIAGIVEREGIPKGSALSGGFKELWKLYQSEIRSLMHDYLATDGESSIRPDETDNKRHIYNGQRDKNKKMFKLSEIGRNTEMKAEQDELDEIIQTSVPGLVSKSRQRAVTMDNSQSRQGNSGTGHKILIEPSVFNMGLLLPPSLQFIQKLKDIVPVDSEIAMSTLTSFLDDFLVHVFLPQLDETVTDLCTLSFIAPDAFTEDPHWSKVSPRPIFKGTVKFMSIIKEFSKMLSSIPHDPAFTQLVITQIVTFYDKCFGWYKAIVAKVSRRADASVQLKAAASYIESGVIRDVVSELRAGSGNKSELIDKETDLLIKRTDEVPLEPYDIISDPKTVAALSLLHNSMQWLSSHLTKLRKITAPSSDSTQQHSRAHTSGPAPRRWTLVGAAMKPKHDHLSQQQQIYLPLNTETAQAFDTTLQSLRDLASSTLFALHVDIRCGVIHMLTRTMAGPNTQAGSRTSEPTTPSPNTDNNWWHIIANPPTAASATVLELNNDLIAFDTNVSASLGPSERWFITSGLARFIDRTFVSCTRHIGAMNENGALRLQLDVLVLQQNLKNIIIYHPDHNPLSSHAPEPDTENHQPQETSEEVVALPLSAKFLDWFLEGAVKALDYAKEEKESFTADSAKALASGNGEPFTYDELRVLVDLCFSDVLRGPRGAEDREGFMAAKKASADALLRLNEVMWDSR</sequence>
<feature type="compositionally biased region" description="Polar residues" evidence="15">
    <location>
        <begin position="1520"/>
        <end position="1538"/>
    </location>
</feature>
<evidence type="ECO:0000256" key="2">
    <source>
        <dbReference type="ARBA" id="ARBA00001936"/>
    </source>
</evidence>
<dbReference type="InterPro" id="IPR036005">
    <property type="entry name" value="Creatinase/aminopeptidase-like"/>
</dbReference>
<feature type="region of interest" description="Disordered" evidence="15">
    <location>
        <begin position="1429"/>
        <end position="1450"/>
    </location>
</feature>
<dbReference type="InterPro" id="IPR001131">
    <property type="entry name" value="Peptidase_M24B_aminopep-P_CS"/>
</dbReference>
<feature type="region of interest" description="Disordered" evidence="15">
    <location>
        <begin position="1636"/>
        <end position="1656"/>
    </location>
</feature>
<dbReference type="STRING" id="1160497.A0A1L9V8L6"/>
<evidence type="ECO:0000259" key="16">
    <source>
        <dbReference type="Pfam" id="PF00557"/>
    </source>
</evidence>
<dbReference type="VEuPathDB" id="FungiDB:ASPGLDRAFT_69603"/>
<evidence type="ECO:0000259" key="18">
    <source>
        <dbReference type="Pfam" id="PF04048"/>
    </source>
</evidence>
<evidence type="ECO:0000256" key="10">
    <source>
        <dbReference type="ARBA" id="ARBA00022801"/>
    </source>
</evidence>
<keyword evidence="10" id="KW-0378">Hydrolase</keyword>
<gene>
    <name evidence="21" type="ORF">ASPGLDRAFT_69603</name>
</gene>
<keyword evidence="12" id="KW-0464">Manganese</keyword>
<dbReference type="InterPro" id="IPR007191">
    <property type="entry name" value="Sec8_exocyst_N"/>
</dbReference>
<feature type="domain" description="Exocyst complex component Sec8 middle helical bundle" evidence="20">
    <location>
        <begin position="969"/>
        <end position="1215"/>
    </location>
</feature>
<dbReference type="PANTHER" id="PTHR43763">
    <property type="entry name" value="XAA-PRO AMINOPEPTIDASE 1"/>
    <property type="match status" value="1"/>
</dbReference>
<evidence type="ECO:0000256" key="3">
    <source>
        <dbReference type="ARBA" id="ARBA00002443"/>
    </source>
</evidence>
<name>A0A1L9V8L6_ASPGL</name>
<feature type="compositionally biased region" description="Basic and acidic residues" evidence="15">
    <location>
        <begin position="672"/>
        <end position="687"/>
    </location>
</feature>
<dbReference type="GO" id="GO:0070006">
    <property type="term" value="F:metalloaminopeptidase activity"/>
    <property type="evidence" value="ECO:0007669"/>
    <property type="project" value="InterPro"/>
</dbReference>
<evidence type="ECO:0000256" key="8">
    <source>
        <dbReference type="ARBA" id="ARBA00022670"/>
    </source>
</evidence>
<dbReference type="FunFam" id="3.40.350.10:FF:000010">
    <property type="entry name" value="Probable Xaa-Pro aminopeptidase P"/>
    <property type="match status" value="1"/>
</dbReference>
<dbReference type="SUPFAM" id="SSF53092">
    <property type="entry name" value="Creatinase/prolidase N-terminal domain"/>
    <property type="match status" value="1"/>
</dbReference>
<evidence type="ECO:0000313" key="22">
    <source>
        <dbReference type="Proteomes" id="UP000184300"/>
    </source>
</evidence>
<evidence type="ECO:0000256" key="1">
    <source>
        <dbReference type="ARBA" id="ARBA00001424"/>
    </source>
</evidence>
<evidence type="ECO:0000259" key="17">
    <source>
        <dbReference type="Pfam" id="PF01321"/>
    </source>
</evidence>
<feature type="domain" description="Peptidase M24" evidence="16">
    <location>
        <begin position="321"/>
        <end position="537"/>
    </location>
</feature>
<comment type="function">
    <text evidence="3">Catalyzes the removal of a penultimate prolyl residue from the N-termini of peptides.</text>
</comment>
<evidence type="ECO:0000256" key="13">
    <source>
        <dbReference type="ARBA" id="ARBA00030849"/>
    </source>
</evidence>
<dbReference type="GO" id="GO:0000145">
    <property type="term" value="C:exocyst"/>
    <property type="evidence" value="ECO:0007669"/>
    <property type="project" value="InterPro"/>
</dbReference>
<evidence type="ECO:0000256" key="7">
    <source>
        <dbReference type="ARBA" id="ARBA00022438"/>
    </source>
</evidence>
<dbReference type="InterPro" id="IPR029149">
    <property type="entry name" value="Creatin/AminoP/Spt16_N"/>
</dbReference>
<feature type="domain" description="Peptidase M24 C-terminal" evidence="19">
    <location>
        <begin position="551"/>
        <end position="582"/>
    </location>
</feature>
<dbReference type="PROSITE" id="PS00491">
    <property type="entry name" value="PROLINE_PEPTIDASE"/>
    <property type="match status" value="1"/>
</dbReference>